<dbReference type="EMBL" id="FO082843">
    <property type="protein sequence ID" value="CCF64996.1"/>
    <property type="molecule type" value="Genomic_DNA"/>
</dbReference>
<comment type="cofactor">
    <cofactor evidence="1">
        <name>pyruvate</name>
        <dbReference type="ChEBI" id="CHEBI:15361"/>
    </cofactor>
</comment>
<keyword evidence="11" id="KW-1185">Reference proteome</keyword>
<dbReference type="EC" id="4.1.1.19" evidence="3"/>
<dbReference type="InterPro" id="IPR002724">
    <property type="entry name" value="Pyruvoyl-dep_arg_deCO2ase"/>
</dbReference>
<comment type="catalytic activity">
    <reaction evidence="8">
        <text>L-arginine + H(+) = agmatine + CO2</text>
        <dbReference type="Rhea" id="RHEA:17641"/>
        <dbReference type="ChEBI" id="CHEBI:15378"/>
        <dbReference type="ChEBI" id="CHEBI:16526"/>
        <dbReference type="ChEBI" id="CHEBI:32682"/>
        <dbReference type="ChEBI" id="CHEBI:58145"/>
        <dbReference type="EC" id="4.1.1.19"/>
    </reaction>
</comment>
<feature type="compositionally biased region" description="Basic residues" evidence="9">
    <location>
        <begin position="1"/>
        <end position="21"/>
    </location>
</feature>
<organism evidence="10 11">
    <name type="scientific">Nocardia cyriacigeorgica (strain GUH-2)</name>
    <dbReference type="NCBI Taxonomy" id="1127134"/>
    <lineage>
        <taxon>Bacteria</taxon>
        <taxon>Bacillati</taxon>
        <taxon>Actinomycetota</taxon>
        <taxon>Actinomycetes</taxon>
        <taxon>Mycobacteriales</taxon>
        <taxon>Nocardiaceae</taxon>
        <taxon>Nocardia</taxon>
    </lineage>
</organism>
<evidence type="ECO:0000313" key="11">
    <source>
        <dbReference type="Proteomes" id="UP000008190"/>
    </source>
</evidence>
<name>H6RAI4_NOCCG</name>
<evidence type="ECO:0000256" key="9">
    <source>
        <dbReference type="SAM" id="MobiDB-lite"/>
    </source>
</evidence>
<dbReference type="SUPFAM" id="SSF56271">
    <property type="entry name" value="Pyruvoyl-dependent histidine and arginine decarboxylases"/>
    <property type="match status" value="1"/>
</dbReference>
<dbReference type="AlphaFoldDB" id="H6RAI4"/>
<proteinExistence type="inferred from homology"/>
<dbReference type="GO" id="GO:0008792">
    <property type="term" value="F:arginine decarboxylase activity"/>
    <property type="evidence" value="ECO:0007669"/>
    <property type="project" value="UniProtKB-EC"/>
</dbReference>
<reference evidence="10 11" key="1">
    <citation type="journal article" date="2012" name="J. Bacteriol.">
        <title>Genome sequence of the human- and animal-pathogenic strain Nocardia cyriacigeorgica GUH-2.</title>
        <authorList>
            <person name="Zoropogui A."/>
            <person name="Pujic P."/>
            <person name="Normand P."/>
            <person name="Barbe V."/>
            <person name="Beaman B."/>
            <person name="Beaman L."/>
            <person name="Boiron P."/>
            <person name="Colinon C."/>
            <person name="Deredjian A."/>
            <person name="Graindorge A."/>
            <person name="Mangenot S."/>
            <person name="Nazaret S."/>
            <person name="Neto M."/>
            <person name="Petit S."/>
            <person name="Roche D."/>
            <person name="Vallenet D."/>
            <person name="Rodriguez-Nava V."/>
            <person name="Richard Y."/>
            <person name="Cournoyer B."/>
            <person name="Blaha D."/>
        </authorList>
    </citation>
    <scope>NUCLEOTIDE SEQUENCE [LARGE SCALE GENOMIC DNA]</scope>
    <source>
        <strain evidence="10 11">GUH-2</strain>
    </source>
</reference>
<dbReference type="HOGENOM" id="CLU_2667417_0_0_11"/>
<evidence type="ECO:0000256" key="5">
    <source>
        <dbReference type="ARBA" id="ARBA00022793"/>
    </source>
</evidence>
<dbReference type="Proteomes" id="UP000008190">
    <property type="component" value="Chromosome"/>
</dbReference>
<evidence type="ECO:0000256" key="8">
    <source>
        <dbReference type="ARBA" id="ARBA00049309"/>
    </source>
</evidence>
<evidence type="ECO:0000256" key="7">
    <source>
        <dbReference type="ARBA" id="ARBA00023317"/>
    </source>
</evidence>
<dbReference type="Gene3D" id="3.50.20.10">
    <property type="entry name" value="Pyruvoyl-Dependent Histidine Decarboxylase, subunit B"/>
    <property type="match status" value="1"/>
</dbReference>
<comment type="similarity">
    <text evidence="2">Belongs to the pyruvoyl-dependent arginine decarboxylase family.</text>
</comment>
<keyword evidence="5" id="KW-0210">Decarboxylase</keyword>
<protein>
    <recommendedName>
        <fullName evidence="4">Pyruvoyl-dependent arginine decarboxylase AaxB</fullName>
        <ecNumber evidence="3">4.1.1.19</ecNumber>
    </recommendedName>
</protein>
<evidence type="ECO:0000256" key="3">
    <source>
        <dbReference type="ARBA" id="ARBA00012426"/>
    </source>
</evidence>
<accession>H6RAI4</accession>
<evidence type="ECO:0000256" key="6">
    <source>
        <dbReference type="ARBA" id="ARBA00023239"/>
    </source>
</evidence>
<dbReference type="GO" id="GO:0006527">
    <property type="term" value="P:L-arginine catabolic process"/>
    <property type="evidence" value="ECO:0007669"/>
    <property type="project" value="InterPro"/>
</dbReference>
<dbReference type="STRING" id="1127134.NOCYR_4237"/>
<dbReference type="InterPro" id="IPR016105">
    <property type="entry name" value="Pyr-dep_his/arg-deCO2ase_sand"/>
</dbReference>
<sequence>MISSARRRFGPPWSLRHRRPGPRQVPKEPLTIQIAAATGSGATGVAAFDAALCELGVGEANLIRLSSVIPPQARV</sequence>
<evidence type="ECO:0000256" key="1">
    <source>
        <dbReference type="ARBA" id="ARBA00001928"/>
    </source>
</evidence>
<evidence type="ECO:0000256" key="4">
    <source>
        <dbReference type="ARBA" id="ARBA00014727"/>
    </source>
</evidence>
<dbReference type="InterPro" id="IPR016104">
    <property type="entry name" value="Pyr-dep_his/arg-deCO2ase"/>
</dbReference>
<dbReference type="KEGG" id="ncy:NOCYR_4237"/>
<dbReference type="Pfam" id="PF01862">
    <property type="entry name" value="PvlArgDC"/>
    <property type="match status" value="1"/>
</dbReference>
<gene>
    <name evidence="10" type="ordered locus">NOCYR_4237</name>
</gene>
<evidence type="ECO:0000256" key="2">
    <source>
        <dbReference type="ARBA" id="ARBA00008611"/>
    </source>
</evidence>
<keyword evidence="7" id="KW-0670">Pyruvate</keyword>
<dbReference type="eggNOG" id="COG1945">
    <property type="taxonomic scope" value="Bacteria"/>
</dbReference>
<keyword evidence="6" id="KW-0456">Lyase</keyword>
<evidence type="ECO:0000313" key="10">
    <source>
        <dbReference type="EMBL" id="CCF64996.1"/>
    </source>
</evidence>
<feature type="region of interest" description="Disordered" evidence="9">
    <location>
        <begin position="1"/>
        <end position="26"/>
    </location>
</feature>